<dbReference type="Gene3D" id="1.20.1090.10">
    <property type="entry name" value="Dehydroquinate synthase-like - alpha domain"/>
    <property type="match status" value="1"/>
</dbReference>
<evidence type="ECO:0000313" key="11">
    <source>
        <dbReference type="Proteomes" id="UP000027192"/>
    </source>
</evidence>
<evidence type="ECO:0000256" key="3">
    <source>
        <dbReference type="ARBA" id="ARBA00023027"/>
    </source>
</evidence>
<feature type="transmembrane region" description="Helical" evidence="6">
    <location>
        <begin position="107"/>
        <end position="128"/>
    </location>
</feature>
<keyword evidence="4" id="KW-0057">Aromatic amino acid biosynthesis</keyword>
<evidence type="ECO:0000313" key="10">
    <source>
        <dbReference type="EMBL" id="KDM91178.1"/>
    </source>
</evidence>
<keyword evidence="5" id="KW-0456">Lyase</keyword>
<dbReference type="SUPFAM" id="SSF56796">
    <property type="entry name" value="Dehydroquinate synthase-like"/>
    <property type="match status" value="1"/>
</dbReference>
<feature type="transmembrane region" description="Helical" evidence="6">
    <location>
        <begin position="187"/>
        <end position="208"/>
    </location>
</feature>
<evidence type="ECO:0000259" key="8">
    <source>
        <dbReference type="Pfam" id="PF09335"/>
    </source>
</evidence>
<evidence type="ECO:0000256" key="1">
    <source>
        <dbReference type="ARBA" id="ARBA00001911"/>
    </source>
</evidence>
<reference evidence="10 11" key="1">
    <citation type="submission" date="2014-04" db="EMBL/GenBank/DDBJ databases">
        <title>Draft genome sequence of Photobacterium halotolerans S2753: a solonamide, ngercheumicin and holomycin producer.</title>
        <authorList>
            <person name="Machado H.R."/>
            <person name="Gram L."/>
        </authorList>
    </citation>
    <scope>NUCLEOTIDE SEQUENCE [LARGE SCALE GENOMIC DNA]</scope>
    <source>
        <strain evidence="10 11">S2753</strain>
    </source>
</reference>
<dbReference type="GO" id="GO:0003856">
    <property type="term" value="F:3-dehydroquinate synthase activity"/>
    <property type="evidence" value="ECO:0007669"/>
    <property type="project" value="TreeGrafter"/>
</dbReference>
<feature type="transmembrane region" description="Helical" evidence="6">
    <location>
        <begin position="31"/>
        <end position="49"/>
    </location>
</feature>
<comment type="cofactor">
    <cofactor evidence="1">
        <name>NAD(+)</name>
        <dbReference type="ChEBI" id="CHEBI:57540"/>
    </cofactor>
</comment>
<dbReference type="NCBIfam" id="NF004852">
    <property type="entry name" value="PRK06203.1"/>
    <property type="match status" value="1"/>
</dbReference>
<evidence type="ECO:0000259" key="7">
    <source>
        <dbReference type="Pfam" id="PF01761"/>
    </source>
</evidence>
<dbReference type="EMBL" id="JMIB01000026">
    <property type="protein sequence ID" value="KDM91178.1"/>
    <property type="molecule type" value="Genomic_DNA"/>
</dbReference>
<keyword evidence="11" id="KW-1185">Reference proteome</keyword>
<dbReference type="GO" id="GO:0008652">
    <property type="term" value="P:amino acid biosynthetic process"/>
    <property type="evidence" value="ECO:0007669"/>
    <property type="project" value="UniProtKB-KW"/>
</dbReference>
<keyword evidence="3" id="KW-0520">NAD</keyword>
<dbReference type="AlphaFoldDB" id="A0A066RUZ8"/>
<dbReference type="Pfam" id="PF09335">
    <property type="entry name" value="VTT_dom"/>
    <property type="match status" value="1"/>
</dbReference>
<dbReference type="InterPro" id="IPR032816">
    <property type="entry name" value="VTT_dom"/>
</dbReference>
<dbReference type="InterPro" id="IPR050071">
    <property type="entry name" value="Dehydroquinate_synthase"/>
</dbReference>
<feature type="transmembrane region" description="Helical" evidence="6">
    <location>
        <begin position="70"/>
        <end position="101"/>
    </location>
</feature>
<dbReference type="CDD" id="cd08198">
    <property type="entry name" value="DHQS-like"/>
    <property type="match status" value="1"/>
</dbReference>
<keyword evidence="6" id="KW-0472">Membrane</keyword>
<feature type="domain" description="3-dehydroquinate synthase N-terminal" evidence="7">
    <location>
        <begin position="347"/>
        <end position="458"/>
    </location>
</feature>
<evidence type="ECO:0000256" key="6">
    <source>
        <dbReference type="SAM" id="Phobius"/>
    </source>
</evidence>
<dbReference type="Gene3D" id="3.40.50.1970">
    <property type="match status" value="1"/>
</dbReference>
<comment type="caution">
    <text evidence="10">The sequence shown here is derived from an EMBL/GenBank/DDBJ whole genome shotgun (WGS) entry which is preliminary data.</text>
</comment>
<dbReference type="Pfam" id="PF24621">
    <property type="entry name" value="DHQS_C"/>
    <property type="match status" value="1"/>
</dbReference>
<dbReference type="GO" id="GO:0009073">
    <property type="term" value="P:aromatic amino acid family biosynthetic process"/>
    <property type="evidence" value="ECO:0007669"/>
    <property type="project" value="UniProtKB-KW"/>
</dbReference>
<feature type="transmembrane region" description="Helical" evidence="6">
    <location>
        <begin position="215"/>
        <end position="236"/>
    </location>
</feature>
<feature type="transmembrane region" description="Helical" evidence="6">
    <location>
        <begin position="155"/>
        <end position="181"/>
    </location>
</feature>
<dbReference type="GO" id="GO:0005886">
    <property type="term" value="C:plasma membrane"/>
    <property type="evidence" value="ECO:0007669"/>
    <property type="project" value="UniProtKB-ARBA"/>
</dbReference>
<evidence type="ECO:0000256" key="5">
    <source>
        <dbReference type="ARBA" id="ARBA00023239"/>
    </source>
</evidence>
<dbReference type="PANTHER" id="PTHR43622">
    <property type="entry name" value="3-DEHYDROQUINATE SYNTHASE"/>
    <property type="match status" value="1"/>
</dbReference>
<evidence type="ECO:0000256" key="2">
    <source>
        <dbReference type="ARBA" id="ARBA00022605"/>
    </source>
</evidence>
<proteinExistence type="predicted"/>
<gene>
    <name evidence="10" type="ORF">EA58_13595</name>
</gene>
<dbReference type="STRING" id="1654360.EA58_13595"/>
<feature type="domain" description="VTT" evidence="8">
    <location>
        <begin position="91"/>
        <end position="207"/>
    </location>
</feature>
<protein>
    <submittedName>
        <fullName evidence="10">Uncharacterized protein</fullName>
    </submittedName>
</protein>
<accession>A0A066RUZ8</accession>
<organism evidence="10 11">
    <name type="scientific">Photobacterium galatheae</name>
    <dbReference type="NCBI Taxonomy" id="1654360"/>
    <lineage>
        <taxon>Bacteria</taxon>
        <taxon>Pseudomonadati</taxon>
        <taxon>Pseudomonadota</taxon>
        <taxon>Gammaproteobacteria</taxon>
        <taxon>Vibrionales</taxon>
        <taxon>Vibrionaceae</taxon>
        <taxon>Photobacterium</taxon>
    </lineage>
</organism>
<evidence type="ECO:0000256" key="4">
    <source>
        <dbReference type="ARBA" id="ARBA00023141"/>
    </source>
</evidence>
<dbReference type="InterPro" id="IPR056179">
    <property type="entry name" value="DHQS_C"/>
</dbReference>
<dbReference type="PANTHER" id="PTHR43622:SF7">
    <property type="entry name" value="3-DEHYDROQUINATE SYNTHASE, CHLOROPLASTIC"/>
    <property type="match status" value="1"/>
</dbReference>
<keyword evidence="6" id="KW-1133">Transmembrane helix</keyword>
<dbReference type="InterPro" id="IPR030960">
    <property type="entry name" value="DHQS/DOIS_N"/>
</dbReference>
<keyword evidence="2" id="KW-0028">Amino-acid biosynthesis</keyword>
<feature type="domain" description="3-dehydroquinate synthase C-terminal" evidence="9">
    <location>
        <begin position="461"/>
        <end position="589"/>
    </location>
</feature>
<name>A0A066RUZ8_9GAMM</name>
<sequence length="666" mass="73341">MTLRVVVESLTHFSWARLNNMDTFHRTGAGLVFYVVGVMALIIFSFVLFEQDVQSFVASAITFLSENTSAGFWLISLFIIALLTFDIVLPIPSSIVAMFAVTALGPLWGGLNIGLGLSLSCCLGYWLGERSDRLLGARWLTHQERQKARRLADRLGGGTLVVMRGVPVLAETSVIAAGMIQYPFGKFLMLTTLANTGLAAAYAYVGTYATIQDPFLLVVAGSIAIPALGWLLKWTWQHVTVSESNSESKEGAVSAIPSDEIQTLKASFHVQHQYPVCFTRHVFARNNSDLLTILLRSRMSAGEEIRSQGCVMIVDQGVVDGNPEVLREASQYFSQHQQYIHLMAAPMVVDGGETVKQPAQLDALYRYLQQHQVDRHNRVIAIGGGALLDAVGYVCATFHRGIKLLRMPSTVLAQNDAGVGVKNGINAYGSKNLIGTFCPPFAVLNDLALLNSLPQRDKRAGLAEAVKVAAIRSAEFFQWLEQNAQALNAFDARATQYAIARCAELHIHQITQGGDPFETGNTRPLDYGHWAAHKLESMTQYDVRHGEAVAIGMALDAYYAREAGFLNGYELRRLTRLLEKLGFTLWHPALDRCDQTGQPLIFQGLEEFRQHLGGQLCIPLLTAIGTDQEVHEIDTGHLLFALHTLKELHLPAAERDALQAQWQEVG</sequence>
<evidence type="ECO:0000259" key="9">
    <source>
        <dbReference type="Pfam" id="PF24621"/>
    </source>
</evidence>
<dbReference type="Pfam" id="PF01761">
    <property type="entry name" value="DHQ_synthase"/>
    <property type="match status" value="1"/>
</dbReference>
<dbReference type="Proteomes" id="UP000027192">
    <property type="component" value="Unassembled WGS sequence"/>
</dbReference>
<keyword evidence="6" id="KW-0812">Transmembrane</keyword>